<dbReference type="SUPFAM" id="SSF57850">
    <property type="entry name" value="RING/U-box"/>
    <property type="match status" value="1"/>
</dbReference>
<dbReference type="Ensembl" id="ENSGWIT00000004004.1">
    <property type="protein sequence ID" value="ENSGWIP00000003711.1"/>
    <property type="gene ID" value="ENSGWIG00000002017.1"/>
</dbReference>
<reference evidence="1" key="3">
    <citation type="submission" date="2025-09" db="UniProtKB">
        <authorList>
            <consortium name="Ensembl"/>
        </authorList>
    </citation>
    <scope>IDENTIFICATION</scope>
</reference>
<reference evidence="1" key="1">
    <citation type="submission" date="2020-06" db="EMBL/GenBank/DDBJ databases">
        <authorList>
            <consortium name="Wellcome Sanger Institute Data Sharing"/>
        </authorList>
    </citation>
    <scope>NUCLEOTIDE SEQUENCE [LARGE SCALE GENOMIC DNA]</scope>
</reference>
<name>A0A8C5D8Z9_GOUWI</name>
<dbReference type="InterPro" id="IPR013083">
    <property type="entry name" value="Znf_RING/FYVE/PHD"/>
</dbReference>
<sequence length="53" mass="5925">MEQQGAELQKGTLSCSICLEFLKEPVTTSCGHSYCGTFILLFCKFLATVKQKY</sequence>
<accession>A0A8C5D8Z9</accession>
<reference evidence="1" key="2">
    <citation type="submission" date="2025-08" db="UniProtKB">
        <authorList>
            <consortium name="Ensembl"/>
        </authorList>
    </citation>
    <scope>IDENTIFICATION</scope>
</reference>
<dbReference type="Pfam" id="PF15227">
    <property type="entry name" value="zf-C3HC4_4"/>
    <property type="match status" value="1"/>
</dbReference>
<dbReference type="Proteomes" id="UP000694680">
    <property type="component" value="Chromosome 6"/>
</dbReference>
<dbReference type="Gene3D" id="3.30.40.10">
    <property type="entry name" value="Zinc/RING finger domain, C3HC4 (zinc finger)"/>
    <property type="match status" value="1"/>
</dbReference>
<organism evidence="1 2">
    <name type="scientific">Gouania willdenowi</name>
    <name type="common">Blunt-snouted clingfish</name>
    <name type="synonym">Lepadogaster willdenowi</name>
    <dbReference type="NCBI Taxonomy" id="441366"/>
    <lineage>
        <taxon>Eukaryota</taxon>
        <taxon>Metazoa</taxon>
        <taxon>Chordata</taxon>
        <taxon>Craniata</taxon>
        <taxon>Vertebrata</taxon>
        <taxon>Euteleostomi</taxon>
        <taxon>Actinopterygii</taxon>
        <taxon>Neopterygii</taxon>
        <taxon>Teleostei</taxon>
        <taxon>Neoteleostei</taxon>
        <taxon>Acanthomorphata</taxon>
        <taxon>Ovalentaria</taxon>
        <taxon>Blenniimorphae</taxon>
        <taxon>Blenniiformes</taxon>
        <taxon>Gobiesocoidei</taxon>
        <taxon>Gobiesocidae</taxon>
        <taxon>Gobiesocinae</taxon>
        <taxon>Gouania</taxon>
    </lineage>
</organism>
<dbReference type="AlphaFoldDB" id="A0A8C5D8Z9"/>
<protein>
    <recommendedName>
        <fullName evidence="3">Zinc finger RING-type eukaryotic domain-containing protein</fullName>
    </recommendedName>
</protein>
<proteinExistence type="predicted"/>
<evidence type="ECO:0000313" key="2">
    <source>
        <dbReference type="Proteomes" id="UP000694680"/>
    </source>
</evidence>
<keyword evidence="2" id="KW-1185">Reference proteome</keyword>
<evidence type="ECO:0000313" key="1">
    <source>
        <dbReference type="Ensembl" id="ENSGWIP00000003711.1"/>
    </source>
</evidence>
<evidence type="ECO:0008006" key="3">
    <source>
        <dbReference type="Google" id="ProtNLM"/>
    </source>
</evidence>